<dbReference type="SUPFAM" id="SSF52540">
    <property type="entry name" value="P-loop containing nucleoside triphosphate hydrolases"/>
    <property type="match status" value="1"/>
</dbReference>
<sequence>MVGVTVTLVAGPPCSGKSTYVREQALASDLVVDYDALAAALRVDGELYAHLDSHRPFVTEARDAVLDRVVLGNHGVRRVWVMASAAKRAVRESYRRRYGAAVVVVWAPEEVCLRRAMGERPAAWWGHVRGWFEAYEADERDLVVRETAGRS</sequence>
<dbReference type="EMBL" id="LT559120">
    <property type="protein sequence ID" value="SAP16273.1"/>
    <property type="molecule type" value="Genomic_DNA"/>
</dbReference>
<dbReference type="Gene3D" id="3.40.50.300">
    <property type="entry name" value="P-loop containing nucleotide triphosphate hydrolases"/>
    <property type="match status" value="1"/>
</dbReference>
<organism evidence="1">
    <name type="scientific">Nonomuraea gerenzanensis</name>
    <dbReference type="NCBI Taxonomy" id="93944"/>
    <lineage>
        <taxon>Bacteria</taxon>
        <taxon>Bacillati</taxon>
        <taxon>Actinomycetota</taxon>
        <taxon>Actinomycetes</taxon>
        <taxon>Streptosporangiales</taxon>
        <taxon>Streptosporangiaceae</taxon>
        <taxon>Nonomuraea</taxon>
    </lineage>
</organism>
<protein>
    <submittedName>
        <fullName evidence="1">Uncharacterized protein</fullName>
    </submittedName>
</protein>
<proteinExistence type="predicted"/>
<dbReference type="InterPro" id="IPR027417">
    <property type="entry name" value="P-loop_NTPase"/>
</dbReference>
<evidence type="ECO:0000313" key="1">
    <source>
        <dbReference type="EMBL" id="SAP16273.1"/>
    </source>
</evidence>
<accession>A0A1M4BL84</accession>
<dbReference type="Pfam" id="PF13671">
    <property type="entry name" value="AAA_33"/>
    <property type="match status" value="1"/>
</dbReference>
<dbReference type="AlphaFoldDB" id="A0A1M4BL84"/>
<reference evidence="1" key="1">
    <citation type="submission" date="2016-04" db="EMBL/GenBank/DDBJ databases">
        <authorList>
            <person name="Evans L.H."/>
            <person name="Alamgir A."/>
            <person name="Owens N."/>
            <person name="Weber N.D."/>
            <person name="Virtaneva K."/>
            <person name="Barbian K."/>
            <person name="Babar A."/>
            <person name="Rosenke K."/>
        </authorList>
    </citation>
    <scope>NUCLEOTIDE SEQUENCE</scope>
    <source>
        <strain evidence="1">Nono1</strain>
    </source>
</reference>
<gene>
    <name evidence="1" type="ORF">BN4615_P10936</name>
</gene>
<name>A0A1M4BL84_9ACTN</name>